<protein>
    <recommendedName>
        <fullName evidence="1">Large ribosomal subunit protein uL5 C-terminal domain-containing protein</fullName>
    </recommendedName>
</protein>
<sequence>MLVGSILGEIVVSCGIGEAAQNTKSLESTRPVRTIAQKAIAGFKLREGVPVGFELQLTRRDHAFLLDRLKNLALPQTRDFQEVNAYSFDGKGNYIDGTEVGGKSASALKKSSKARSEFRGGKRKVE</sequence>
<name>A0ABD3IA69_9MARC</name>
<evidence type="ECO:0000259" key="1">
    <source>
        <dbReference type="Pfam" id="PF00673"/>
    </source>
</evidence>
<dbReference type="Pfam" id="PF00673">
    <property type="entry name" value="Ribosomal_L5_C"/>
    <property type="match status" value="1"/>
</dbReference>
<keyword evidence="3" id="KW-1185">Reference proteome</keyword>
<evidence type="ECO:0000313" key="2">
    <source>
        <dbReference type="EMBL" id="KAL3700598.1"/>
    </source>
</evidence>
<proteinExistence type="predicted"/>
<evidence type="ECO:0000313" key="3">
    <source>
        <dbReference type="Proteomes" id="UP001633002"/>
    </source>
</evidence>
<dbReference type="AlphaFoldDB" id="A0ABD3IA69"/>
<dbReference type="EMBL" id="JBJQOH010000001">
    <property type="protein sequence ID" value="KAL3700598.1"/>
    <property type="molecule type" value="Genomic_DNA"/>
</dbReference>
<gene>
    <name evidence="2" type="ORF">R1sor_018620</name>
</gene>
<dbReference type="Gene3D" id="3.30.1440.10">
    <property type="match status" value="1"/>
</dbReference>
<dbReference type="InterPro" id="IPR031309">
    <property type="entry name" value="Ribosomal_uL5_C"/>
</dbReference>
<accession>A0ABD3IA69</accession>
<dbReference type="SUPFAM" id="SSF55282">
    <property type="entry name" value="RL5-like"/>
    <property type="match status" value="1"/>
</dbReference>
<dbReference type="InterPro" id="IPR022803">
    <property type="entry name" value="Ribosomal_uL5_dom_sf"/>
</dbReference>
<feature type="domain" description="Large ribosomal subunit protein uL5 C-terminal" evidence="1">
    <location>
        <begin position="50"/>
        <end position="94"/>
    </location>
</feature>
<reference evidence="2 3" key="1">
    <citation type="submission" date="2024-09" db="EMBL/GenBank/DDBJ databases">
        <title>Chromosome-scale assembly of Riccia sorocarpa.</title>
        <authorList>
            <person name="Paukszto L."/>
        </authorList>
    </citation>
    <scope>NUCLEOTIDE SEQUENCE [LARGE SCALE GENOMIC DNA]</scope>
    <source>
        <strain evidence="2">LP-2024</strain>
        <tissue evidence="2">Aerial parts of the thallus</tissue>
    </source>
</reference>
<organism evidence="2 3">
    <name type="scientific">Riccia sorocarpa</name>
    <dbReference type="NCBI Taxonomy" id="122646"/>
    <lineage>
        <taxon>Eukaryota</taxon>
        <taxon>Viridiplantae</taxon>
        <taxon>Streptophyta</taxon>
        <taxon>Embryophyta</taxon>
        <taxon>Marchantiophyta</taxon>
        <taxon>Marchantiopsida</taxon>
        <taxon>Marchantiidae</taxon>
        <taxon>Marchantiales</taxon>
        <taxon>Ricciaceae</taxon>
        <taxon>Riccia</taxon>
    </lineage>
</organism>
<dbReference type="Proteomes" id="UP001633002">
    <property type="component" value="Unassembled WGS sequence"/>
</dbReference>
<comment type="caution">
    <text evidence="2">The sequence shown here is derived from an EMBL/GenBank/DDBJ whole genome shotgun (WGS) entry which is preliminary data.</text>
</comment>